<accession>A0ACC1AZN2</accession>
<name>A0ACC1AZN2_9ROSI</name>
<reference evidence="2" key="1">
    <citation type="journal article" date="2023" name="G3 (Bethesda)">
        <title>Genome assembly and association tests identify interacting loci associated with vigor, precocity, and sex in interspecific pistachio rootstocks.</title>
        <authorList>
            <person name="Palmer W."/>
            <person name="Jacygrad E."/>
            <person name="Sagayaradj S."/>
            <person name="Cavanaugh K."/>
            <person name="Han R."/>
            <person name="Bertier L."/>
            <person name="Beede B."/>
            <person name="Kafkas S."/>
            <person name="Golino D."/>
            <person name="Preece J."/>
            <person name="Michelmore R."/>
        </authorList>
    </citation>
    <scope>NUCLEOTIDE SEQUENCE [LARGE SCALE GENOMIC DNA]</scope>
</reference>
<evidence type="ECO:0000313" key="1">
    <source>
        <dbReference type="EMBL" id="KAJ0092099.1"/>
    </source>
</evidence>
<protein>
    <submittedName>
        <fullName evidence="1">Uncharacterized protein</fullName>
    </submittedName>
</protein>
<keyword evidence="2" id="KW-1185">Reference proteome</keyword>
<evidence type="ECO:0000313" key="2">
    <source>
        <dbReference type="Proteomes" id="UP001164250"/>
    </source>
</evidence>
<organism evidence="1 2">
    <name type="scientific">Pistacia atlantica</name>
    <dbReference type="NCBI Taxonomy" id="434234"/>
    <lineage>
        <taxon>Eukaryota</taxon>
        <taxon>Viridiplantae</taxon>
        <taxon>Streptophyta</taxon>
        <taxon>Embryophyta</taxon>
        <taxon>Tracheophyta</taxon>
        <taxon>Spermatophyta</taxon>
        <taxon>Magnoliopsida</taxon>
        <taxon>eudicotyledons</taxon>
        <taxon>Gunneridae</taxon>
        <taxon>Pentapetalae</taxon>
        <taxon>rosids</taxon>
        <taxon>malvids</taxon>
        <taxon>Sapindales</taxon>
        <taxon>Anacardiaceae</taxon>
        <taxon>Pistacia</taxon>
    </lineage>
</organism>
<comment type="caution">
    <text evidence="1">The sequence shown here is derived from an EMBL/GenBank/DDBJ whole genome shotgun (WGS) entry which is preliminary data.</text>
</comment>
<dbReference type="Proteomes" id="UP001164250">
    <property type="component" value="Chromosome 7"/>
</dbReference>
<proteinExistence type="predicted"/>
<dbReference type="EMBL" id="CM047903">
    <property type="protein sequence ID" value="KAJ0092099.1"/>
    <property type="molecule type" value="Genomic_DNA"/>
</dbReference>
<sequence length="172" mass="18645">MVHGGFQSWIKEGLRIKELKVETALTILNEDAEAILEDIKPSPLKVLGFGVGAVAALYALLEWENTLQFIGVVGLGQTIYRRVASYEDAKDFREDVKLLLTPVRLGGQAFSWAAGKIETNRPGLPTSPSSIDVQNRVLQAAAKHQSQPSDTDGNQDPSSEPAAQMNEKASEA</sequence>
<gene>
    <name evidence="1" type="ORF">Patl1_26809</name>
</gene>